<name>A0A1Y6EFI6_9GAMM</name>
<accession>A0A1Y6EFI6</accession>
<dbReference type="AlphaFoldDB" id="A0A1Y6EFI6"/>
<dbReference type="GO" id="GO:0047372">
    <property type="term" value="F:monoacylglycerol lipase activity"/>
    <property type="evidence" value="ECO:0007669"/>
    <property type="project" value="TreeGrafter"/>
</dbReference>
<keyword evidence="3" id="KW-0378">Hydrolase</keyword>
<dbReference type="InterPro" id="IPR050960">
    <property type="entry name" value="AB_hydrolase_4_sf"/>
</dbReference>
<keyword evidence="7" id="KW-1185">Reference proteome</keyword>
<dbReference type="RefSeq" id="WP_086433531.1">
    <property type="nucleotide sequence ID" value="NZ_FXWH01000001.1"/>
</dbReference>
<gene>
    <name evidence="6" type="ORF">SAMN06297229_0342</name>
</gene>
<proteinExistence type="inferred from homology"/>
<dbReference type="PANTHER" id="PTHR10794:SF94">
    <property type="entry name" value="ESTERASE YHET-RELATED"/>
    <property type="match status" value="1"/>
</dbReference>
<evidence type="ECO:0000256" key="4">
    <source>
        <dbReference type="PIRSR" id="PIRSR005211-1"/>
    </source>
</evidence>
<evidence type="ECO:0000313" key="7">
    <source>
        <dbReference type="Proteomes" id="UP000194450"/>
    </source>
</evidence>
<reference evidence="7" key="1">
    <citation type="submission" date="2017-04" db="EMBL/GenBank/DDBJ databases">
        <authorList>
            <person name="Varghese N."/>
            <person name="Submissions S."/>
        </authorList>
    </citation>
    <scope>NUCLEOTIDE SEQUENCE [LARGE SCALE GENOMIC DNA]</scope>
</reference>
<evidence type="ECO:0000313" key="6">
    <source>
        <dbReference type="EMBL" id="SMQ59951.1"/>
    </source>
</evidence>
<dbReference type="Gene3D" id="3.40.50.1820">
    <property type="entry name" value="alpha/beta hydrolase"/>
    <property type="match status" value="1"/>
</dbReference>
<organism evidence="6 7">
    <name type="scientific">Pseudidiomarina planktonica</name>
    <dbReference type="NCBI Taxonomy" id="1323738"/>
    <lineage>
        <taxon>Bacteria</taxon>
        <taxon>Pseudomonadati</taxon>
        <taxon>Pseudomonadota</taxon>
        <taxon>Gammaproteobacteria</taxon>
        <taxon>Alteromonadales</taxon>
        <taxon>Idiomarinaceae</taxon>
        <taxon>Pseudidiomarina</taxon>
    </lineage>
</organism>
<dbReference type="GO" id="GO:0034338">
    <property type="term" value="F:short-chain carboxylesterase activity"/>
    <property type="evidence" value="ECO:0007669"/>
    <property type="project" value="TreeGrafter"/>
</dbReference>
<evidence type="ECO:0000256" key="2">
    <source>
        <dbReference type="ARBA" id="ARBA00022487"/>
    </source>
</evidence>
<dbReference type="Proteomes" id="UP000194450">
    <property type="component" value="Unassembled WGS sequence"/>
</dbReference>
<evidence type="ECO:0000256" key="1">
    <source>
        <dbReference type="ARBA" id="ARBA00010884"/>
    </source>
</evidence>
<dbReference type="InterPro" id="IPR000073">
    <property type="entry name" value="AB_hydrolase_1"/>
</dbReference>
<dbReference type="InterPro" id="IPR012020">
    <property type="entry name" value="ABHD4"/>
</dbReference>
<dbReference type="Pfam" id="PF00561">
    <property type="entry name" value="Abhydrolase_1"/>
    <property type="match status" value="1"/>
</dbReference>
<dbReference type="PROSITE" id="PS01133">
    <property type="entry name" value="UPF0017"/>
    <property type="match status" value="1"/>
</dbReference>
<dbReference type="InterPro" id="IPR000952">
    <property type="entry name" value="AB_hydrolase_4_CS"/>
</dbReference>
<comment type="similarity">
    <text evidence="1">Belongs to the AB hydrolase superfamily. AB hydrolase 4 family.</text>
</comment>
<feature type="active site" description="Charge relay system" evidence="4">
    <location>
        <position position="141"/>
    </location>
</feature>
<dbReference type="OrthoDB" id="332676at2"/>
<evidence type="ECO:0000259" key="5">
    <source>
        <dbReference type="Pfam" id="PF00561"/>
    </source>
</evidence>
<feature type="active site" description="Charge relay system" evidence="4">
    <location>
        <position position="297"/>
    </location>
</feature>
<dbReference type="SUPFAM" id="SSF53474">
    <property type="entry name" value="alpha/beta-Hydrolases"/>
    <property type="match status" value="1"/>
</dbReference>
<feature type="active site" description="Charge relay system" evidence="4">
    <location>
        <position position="269"/>
    </location>
</feature>
<evidence type="ECO:0000256" key="3">
    <source>
        <dbReference type="ARBA" id="ARBA00022801"/>
    </source>
</evidence>
<protein>
    <recommendedName>
        <fullName evidence="5">AB hydrolase-1 domain-containing protein</fullName>
    </recommendedName>
</protein>
<dbReference type="InterPro" id="IPR029058">
    <property type="entry name" value="AB_hydrolase_fold"/>
</dbReference>
<keyword evidence="2" id="KW-0719">Serine esterase</keyword>
<dbReference type="PIRSF" id="PIRSF005211">
    <property type="entry name" value="Ab_hydro_YheT"/>
    <property type="match status" value="1"/>
</dbReference>
<dbReference type="EMBL" id="FXWH01000001">
    <property type="protein sequence ID" value="SMQ59951.1"/>
    <property type="molecule type" value="Genomic_DNA"/>
</dbReference>
<feature type="domain" description="AB hydrolase-1" evidence="5">
    <location>
        <begin position="61"/>
        <end position="300"/>
    </location>
</feature>
<dbReference type="NCBIfam" id="NF008218">
    <property type="entry name" value="PRK10985.1"/>
    <property type="match status" value="1"/>
</dbReference>
<dbReference type="PANTHER" id="PTHR10794">
    <property type="entry name" value="ABHYDROLASE DOMAIN-CONTAINING PROTEIN"/>
    <property type="match status" value="1"/>
</dbReference>
<sequence length="327" mass="36498">MPIINSAFQPAPGCSNCHVQTLLPRIIAGRRKIDGDWEKVTTLDKDFFEVFWHRPHSADAPLLVIFHGLEGSVDSPYAWQMMVKAASSGWNSAVMHFRGCGPSVNKLPRAYHSGDTGDARRLLEQLHQQNPNRPLLAAGYSLGGNMLTKLLGEAPVAGLAGAVVVAAPIDLAACAHRINEGFSKVYRNHLLGSLKQKMLIKQETGVIHEEHALSDLKIADLTNFYEFDDLVTAPLHGFDGVDDYYKRASSRPLLHAIENSLLMIHAADDPFMTEDVIPSEQELSATTTYELSKHGGHMGFVGWKNGRFWHWLPDRMHHYLQQQLEQY</sequence>